<dbReference type="Pfam" id="PF04650">
    <property type="entry name" value="YSIRK_signal"/>
    <property type="match status" value="1"/>
</dbReference>
<evidence type="ECO:0000256" key="1">
    <source>
        <dbReference type="ARBA" id="ARBA00022729"/>
    </source>
</evidence>
<sequence>MKKGNFNQRAQCFSIRKYNIGVASVLIASVLFMGGQVVAAEGMVSADAMLQEQVTQSSDNQVVTNENTKQETSEG</sequence>
<dbReference type="GeneID" id="58527867"/>
<feature type="region of interest" description="Disordered" evidence="2">
    <location>
        <begin position="55"/>
        <end position="75"/>
    </location>
</feature>
<reference evidence="4" key="1">
    <citation type="submission" date="2019-11" db="EMBL/GenBank/DDBJ databases">
        <authorList>
            <person name="Feng L."/>
        </authorList>
    </citation>
    <scope>NUCLEOTIDE SEQUENCE</scope>
    <source>
        <strain evidence="4">SLutetiensisLFYP71</strain>
    </source>
</reference>
<evidence type="ECO:0000313" key="4">
    <source>
        <dbReference type="EMBL" id="VYT81437.1"/>
    </source>
</evidence>
<protein>
    <submittedName>
        <fullName evidence="4">Serine-aspartate repeat-containing protein D</fullName>
    </submittedName>
</protein>
<dbReference type="EMBL" id="CACRUI010000006">
    <property type="protein sequence ID" value="VYT81437.1"/>
    <property type="molecule type" value="Genomic_DNA"/>
</dbReference>
<accession>A0A6N2ZTG6</accession>
<dbReference type="AlphaFoldDB" id="A0A3S4IYS2"/>
<evidence type="ECO:0000259" key="3">
    <source>
        <dbReference type="Pfam" id="PF04650"/>
    </source>
</evidence>
<gene>
    <name evidence="4" type="primary">sdrD</name>
    <name evidence="4" type="ORF">SLLFYP71_00750</name>
</gene>
<keyword evidence="1" id="KW-0732">Signal</keyword>
<dbReference type="NCBIfam" id="TIGR01168">
    <property type="entry name" value="YSIRK_signal"/>
    <property type="match status" value="1"/>
</dbReference>
<name>A0A3S4IYS2_9STRE</name>
<proteinExistence type="predicted"/>
<dbReference type="RefSeq" id="WP_058833182.1">
    <property type="nucleotide sequence ID" value="NZ_CABEIR010000002.1"/>
</dbReference>
<accession>A0A3S4IYS2</accession>
<dbReference type="InterPro" id="IPR005877">
    <property type="entry name" value="YSIRK_signal_dom"/>
</dbReference>
<evidence type="ECO:0000256" key="2">
    <source>
        <dbReference type="SAM" id="MobiDB-lite"/>
    </source>
</evidence>
<organism evidence="4">
    <name type="scientific">Streptococcus lutetiensis</name>
    <dbReference type="NCBI Taxonomy" id="150055"/>
    <lineage>
        <taxon>Bacteria</taxon>
        <taxon>Bacillati</taxon>
        <taxon>Bacillota</taxon>
        <taxon>Bacilli</taxon>
        <taxon>Lactobacillales</taxon>
        <taxon>Streptococcaceae</taxon>
        <taxon>Streptococcus</taxon>
    </lineage>
</organism>
<feature type="compositionally biased region" description="Polar residues" evidence="2">
    <location>
        <begin position="55"/>
        <end position="67"/>
    </location>
</feature>
<feature type="domain" description="YSIRK Gram-positive signal peptide" evidence="3">
    <location>
        <begin position="12"/>
        <end position="33"/>
    </location>
</feature>